<accession>A0A846S3E0</accession>
<dbReference type="InterPro" id="IPR011761">
    <property type="entry name" value="ATP-grasp"/>
</dbReference>
<dbReference type="InterPro" id="IPR001636">
    <property type="entry name" value="SAICAR_synth"/>
</dbReference>
<dbReference type="InterPro" id="IPR013815">
    <property type="entry name" value="ATP_grasp_subdomain_1"/>
</dbReference>
<comment type="pathway">
    <text evidence="3 12">Purine metabolism; IMP biosynthesis via de novo pathway; 5-amino-1-(5-phospho-D-ribosyl)imidazole-4-carboxamide from 5-amino-1-(5-phospho-D-ribosyl)imidazole-4-carboxylate: step 1/2.</text>
</comment>
<dbReference type="SUPFAM" id="SSF56059">
    <property type="entry name" value="Glutathione synthetase ATP-binding domain-like"/>
    <property type="match status" value="1"/>
</dbReference>
<keyword evidence="9 12" id="KW-0067">ATP-binding</keyword>
<dbReference type="EMBL" id="JAATJN010000001">
    <property type="protein sequence ID" value="NJC58666.1"/>
    <property type="molecule type" value="Genomic_DNA"/>
</dbReference>
<comment type="cofactor">
    <cofactor evidence="1">
        <name>Mn(2+)</name>
        <dbReference type="ChEBI" id="CHEBI:29035"/>
    </cofactor>
</comment>
<sequence>MKVLVIGSGSREHALVLALSRDPQVDAVIAAPGNPGIAAIAHTAAVDMNDSAAVTALAETLDVDLVVIGPEAPLVAGVADALRQASFPVFGPSSEAAVLEGSKAFAKEVMESAGVPTARTVVAYTSDEAAAALDDFGAPYVVKADGLAAGKGVVVTSDRAEALTHASSCLEVSDRVVIEDYLDGPEVSLFVLSDGRHTLPLAPAQDFKRIGDGDTGPNTGGMGAYSPLPWIPAGTVDEIMSTVAQPVIDEMTRRGTPFVGLLYCGLALTSKGLRVVEFNVRFGDPETQSVLARLRSPLGQTMLAAAEGRLDEVGELEWDPRTSVTVVMAAENYPNTPRTGDIIRGLGTADELDDVHILHAGTSLAKDTGAGFAPEDTVISEDIAETGDIVTSGGRVLSVVSLGDGLDEARAKAYSAVAEVKWDGEQHRTDIAEVAAGGQITVADIYPAPAAASAAAAASADEPTAAPAPAAVAASADEPTLPFSVGDPIPASAGLDSSAPALPGWTHVYSGKVRDLYIPEEAADAASAEQLLMVASDRISAYDWVLDSEIPDKGKVLTGLSLWWFDQLSEVIGNHVISSDVPEAVAGRGLIVKNLSMLPVECVARGYLTGSGMADYKATGSVCGVPLPAGLVEADRLEPAIFTPATKAELGDHDENVSFEQVSETIGAEAAEKVRDLTIEIYQRAEAIARERGIILADTKFEFGTLPDGTLVLGDEVLTPDSSRFWDAEGYEAGKAQASFDKQFVRDWLTTESGWDKSSDTAPPALPAEVVEKTRARYVEAFEKLTGQKFPG</sequence>
<dbReference type="NCBIfam" id="TIGR00081">
    <property type="entry name" value="purC"/>
    <property type="match status" value="1"/>
</dbReference>
<dbReference type="InterPro" id="IPR020562">
    <property type="entry name" value="PRibGlycinamide_synth_N"/>
</dbReference>
<comment type="similarity">
    <text evidence="5 12">Belongs to the SAICAR synthetase family.</text>
</comment>
<dbReference type="Pfam" id="PF01259">
    <property type="entry name" value="SAICAR_synt"/>
    <property type="match status" value="1"/>
</dbReference>
<organism evidence="15 16">
    <name type="scientific">Brevibacterium marinum</name>
    <dbReference type="NCBI Taxonomy" id="418643"/>
    <lineage>
        <taxon>Bacteria</taxon>
        <taxon>Bacillati</taxon>
        <taxon>Actinomycetota</taxon>
        <taxon>Actinomycetes</taxon>
        <taxon>Micrococcales</taxon>
        <taxon>Brevibacteriaceae</taxon>
        <taxon>Brevibacterium</taxon>
    </lineage>
</organism>
<evidence type="ECO:0000256" key="9">
    <source>
        <dbReference type="ARBA" id="ARBA00022840"/>
    </source>
</evidence>
<dbReference type="Gene3D" id="3.40.50.20">
    <property type="match status" value="1"/>
</dbReference>
<evidence type="ECO:0000259" key="14">
    <source>
        <dbReference type="PROSITE" id="PS50975"/>
    </source>
</evidence>
<dbReference type="Gene3D" id="3.30.1490.20">
    <property type="entry name" value="ATP-grasp fold, A domain"/>
    <property type="match status" value="1"/>
</dbReference>
<evidence type="ECO:0000256" key="1">
    <source>
        <dbReference type="ARBA" id="ARBA00001936"/>
    </source>
</evidence>
<dbReference type="SUPFAM" id="SSF56104">
    <property type="entry name" value="SAICAR synthase-like"/>
    <property type="match status" value="1"/>
</dbReference>
<dbReference type="InterPro" id="IPR020560">
    <property type="entry name" value="PRibGlycinamide_synth_C-dom"/>
</dbReference>
<dbReference type="FunFam" id="3.30.470.20:FF:000015">
    <property type="entry name" value="Phosphoribosylaminoimidazole-succinocarboxamide synthase"/>
    <property type="match status" value="1"/>
</dbReference>
<dbReference type="PANTHER" id="PTHR43472:SF1">
    <property type="entry name" value="PHOSPHORIBOSYLAMINE--GLYCINE LIGASE, CHLOROPLASTIC"/>
    <property type="match status" value="1"/>
</dbReference>
<dbReference type="SMART" id="SM01210">
    <property type="entry name" value="GARS_C"/>
    <property type="match status" value="1"/>
</dbReference>
<comment type="similarity">
    <text evidence="10 13">Belongs to the GARS family.</text>
</comment>
<dbReference type="Pfam" id="PF02844">
    <property type="entry name" value="GARS_N"/>
    <property type="match status" value="1"/>
</dbReference>
<dbReference type="InterPro" id="IPR037123">
    <property type="entry name" value="PRibGlycinamide_synth_C_sf"/>
</dbReference>
<evidence type="ECO:0000256" key="3">
    <source>
        <dbReference type="ARBA" id="ARBA00004672"/>
    </source>
</evidence>
<dbReference type="GO" id="GO:0004639">
    <property type="term" value="F:phosphoribosylaminoimidazolesuccinocarboxamide synthase activity"/>
    <property type="evidence" value="ECO:0007669"/>
    <property type="project" value="UniProtKB-UniRule"/>
</dbReference>
<dbReference type="Pfam" id="PF01071">
    <property type="entry name" value="GARS_A"/>
    <property type="match status" value="1"/>
</dbReference>
<evidence type="ECO:0000256" key="7">
    <source>
        <dbReference type="ARBA" id="ARBA00022741"/>
    </source>
</evidence>
<dbReference type="InterPro" id="IPR020561">
    <property type="entry name" value="PRibGlycinamid_synth_ATP-grasp"/>
</dbReference>
<dbReference type="GO" id="GO:0046872">
    <property type="term" value="F:metal ion binding"/>
    <property type="evidence" value="ECO:0007669"/>
    <property type="project" value="InterPro"/>
</dbReference>
<evidence type="ECO:0000313" key="15">
    <source>
        <dbReference type="EMBL" id="NJC58666.1"/>
    </source>
</evidence>
<dbReference type="GO" id="GO:0005524">
    <property type="term" value="F:ATP binding"/>
    <property type="evidence" value="ECO:0007669"/>
    <property type="project" value="UniProtKB-UniRule"/>
</dbReference>
<dbReference type="Gene3D" id="3.90.600.10">
    <property type="entry name" value="Phosphoribosylglycinamide synthetase, C-terminal domain"/>
    <property type="match status" value="1"/>
</dbReference>
<dbReference type="PROSITE" id="PS00184">
    <property type="entry name" value="GARS"/>
    <property type="match status" value="1"/>
</dbReference>
<evidence type="ECO:0000256" key="8">
    <source>
        <dbReference type="ARBA" id="ARBA00022755"/>
    </source>
</evidence>
<dbReference type="RefSeq" id="WP_167952559.1">
    <property type="nucleotide sequence ID" value="NZ_BAAAPQ010000020.1"/>
</dbReference>
<keyword evidence="16" id="KW-1185">Reference proteome</keyword>
<comment type="cofactor">
    <cofactor evidence="2">
        <name>Mg(2+)</name>
        <dbReference type="ChEBI" id="CHEBI:18420"/>
    </cofactor>
</comment>
<keyword evidence="6 12" id="KW-0436">Ligase</keyword>
<dbReference type="Gene3D" id="3.30.200.20">
    <property type="entry name" value="Phosphorylase Kinase, domain 1"/>
    <property type="match status" value="1"/>
</dbReference>
<dbReference type="PROSITE" id="PS50975">
    <property type="entry name" value="ATP_GRASP"/>
    <property type="match status" value="1"/>
</dbReference>
<dbReference type="EC" id="6.3.2.6" evidence="12"/>
<evidence type="ECO:0000256" key="2">
    <source>
        <dbReference type="ARBA" id="ARBA00001946"/>
    </source>
</evidence>
<dbReference type="InterPro" id="IPR028923">
    <property type="entry name" value="SAICAR_synt/ADE2_N"/>
</dbReference>
<keyword evidence="8 12" id="KW-0658">Purine biosynthesis</keyword>
<evidence type="ECO:0000256" key="13">
    <source>
        <dbReference type="HAMAP-Rule" id="MF_00138"/>
    </source>
</evidence>
<dbReference type="PANTHER" id="PTHR43472">
    <property type="entry name" value="PHOSPHORIBOSYLAMINE--GLYCINE LIGASE"/>
    <property type="match status" value="1"/>
</dbReference>
<dbReference type="PROSITE" id="PS01057">
    <property type="entry name" value="SAICAR_SYNTHETASE_1"/>
    <property type="match status" value="1"/>
</dbReference>
<dbReference type="GO" id="GO:0009113">
    <property type="term" value="P:purine nucleobase biosynthetic process"/>
    <property type="evidence" value="ECO:0007669"/>
    <property type="project" value="InterPro"/>
</dbReference>
<dbReference type="InterPro" id="IPR020559">
    <property type="entry name" value="PRibGlycinamide_synth_CS"/>
</dbReference>
<dbReference type="NCBIfam" id="TIGR00877">
    <property type="entry name" value="purD"/>
    <property type="match status" value="1"/>
</dbReference>
<comment type="caution">
    <text evidence="15">The sequence shown here is derived from an EMBL/GenBank/DDBJ whole genome shotgun (WGS) entry which is preliminary data.</text>
</comment>
<dbReference type="HAMAP" id="MF_00137">
    <property type="entry name" value="SAICAR_synth"/>
    <property type="match status" value="1"/>
</dbReference>
<dbReference type="NCBIfam" id="NF010568">
    <property type="entry name" value="PRK13961.1"/>
    <property type="match status" value="1"/>
</dbReference>
<dbReference type="Pfam" id="PF02843">
    <property type="entry name" value="GARS_C"/>
    <property type="match status" value="1"/>
</dbReference>
<dbReference type="GO" id="GO:0006189">
    <property type="term" value="P:'de novo' IMP biosynthetic process"/>
    <property type="evidence" value="ECO:0007669"/>
    <property type="project" value="UniProtKB-UniRule"/>
</dbReference>
<dbReference type="GO" id="GO:0004637">
    <property type="term" value="F:phosphoribosylamine-glycine ligase activity"/>
    <property type="evidence" value="ECO:0007669"/>
    <property type="project" value="UniProtKB-UniRule"/>
</dbReference>
<dbReference type="Gene3D" id="3.30.470.20">
    <property type="entry name" value="ATP-grasp fold, B domain"/>
    <property type="match status" value="2"/>
</dbReference>
<comment type="catalytic activity">
    <reaction evidence="13">
        <text>5-phospho-beta-D-ribosylamine + glycine + ATP = N(1)-(5-phospho-beta-D-ribosyl)glycinamide + ADP + phosphate + H(+)</text>
        <dbReference type="Rhea" id="RHEA:17453"/>
        <dbReference type="ChEBI" id="CHEBI:15378"/>
        <dbReference type="ChEBI" id="CHEBI:30616"/>
        <dbReference type="ChEBI" id="CHEBI:43474"/>
        <dbReference type="ChEBI" id="CHEBI:57305"/>
        <dbReference type="ChEBI" id="CHEBI:58681"/>
        <dbReference type="ChEBI" id="CHEBI:143788"/>
        <dbReference type="ChEBI" id="CHEBI:456216"/>
        <dbReference type="EC" id="6.3.4.13"/>
    </reaction>
</comment>
<dbReference type="InterPro" id="IPR016185">
    <property type="entry name" value="PreATP-grasp_dom_sf"/>
</dbReference>
<dbReference type="InterPro" id="IPR018236">
    <property type="entry name" value="SAICAR_synthetase_CS"/>
</dbReference>
<dbReference type="UniPathway" id="UPA00074">
    <property type="reaction ID" value="UER00125"/>
</dbReference>
<feature type="domain" description="ATP-grasp" evidence="14">
    <location>
        <begin position="107"/>
        <end position="307"/>
    </location>
</feature>
<dbReference type="InterPro" id="IPR000115">
    <property type="entry name" value="PRibGlycinamide_synth"/>
</dbReference>
<reference evidence="15 16" key="1">
    <citation type="submission" date="2020-03" db="EMBL/GenBank/DDBJ databases">
        <title>Sequencing the genomes of 1000 actinobacteria strains.</title>
        <authorList>
            <person name="Klenk H.-P."/>
        </authorList>
    </citation>
    <scope>NUCLEOTIDE SEQUENCE [LARGE SCALE GENOMIC DNA]</scope>
    <source>
        <strain evidence="15 16">DSM 18964</strain>
    </source>
</reference>
<comment type="catalytic activity">
    <reaction evidence="11 12">
        <text>5-amino-1-(5-phospho-D-ribosyl)imidazole-4-carboxylate + L-aspartate + ATP = (2S)-2-[5-amino-1-(5-phospho-beta-D-ribosyl)imidazole-4-carboxamido]succinate + ADP + phosphate + 2 H(+)</text>
        <dbReference type="Rhea" id="RHEA:22628"/>
        <dbReference type="ChEBI" id="CHEBI:15378"/>
        <dbReference type="ChEBI" id="CHEBI:29991"/>
        <dbReference type="ChEBI" id="CHEBI:30616"/>
        <dbReference type="ChEBI" id="CHEBI:43474"/>
        <dbReference type="ChEBI" id="CHEBI:58443"/>
        <dbReference type="ChEBI" id="CHEBI:77657"/>
        <dbReference type="ChEBI" id="CHEBI:456216"/>
        <dbReference type="EC" id="6.3.2.6"/>
    </reaction>
</comment>
<dbReference type="AlphaFoldDB" id="A0A846S3E0"/>
<protein>
    <recommendedName>
        <fullName evidence="12 13">Multifunctional fusion protein</fullName>
    </recommendedName>
    <domain>
        <recommendedName>
            <fullName evidence="13">Phosphoribosylamine--glycine ligase</fullName>
            <ecNumber evidence="13">6.3.4.13</ecNumber>
        </recommendedName>
        <alternativeName>
            <fullName evidence="13">GARS</fullName>
        </alternativeName>
        <alternativeName>
            <fullName evidence="13">Glycinamide ribonucleotide synthetase</fullName>
        </alternativeName>
        <alternativeName>
            <fullName evidence="13">Phosphoribosylglycinamide synthetase</fullName>
        </alternativeName>
    </domain>
    <domain>
        <recommendedName>
            <fullName evidence="12">Phosphoribosylaminoimidazole-succinocarboxamide synthase</fullName>
            <ecNumber evidence="12">6.3.2.6</ecNumber>
        </recommendedName>
        <alternativeName>
            <fullName evidence="12">SAICAR synthetase</fullName>
        </alternativeName>
    </domain>
</protein>
<dbReference type="HAMAP" id="MF_00138">
    <property type="entry name" value="GARS"/>
    <property type="match status" value="1"/>
</dbReference>
<dbReference type="EC" id="6.3.4.13" evidence="13"/>
<dbReference type="PROSITE" id="PS01058">
    <property type="entry name" value="SAICAR_SYNTHETASE_2"/>
    <property type="match status" value="1"/>
</dbReference>
<keyword evidence="7 12" id="KW-0547">Nucleotide-binding</keyword>
<dbReference type="SUPFAM" id="SSF52440">
    <property type="entry name" value="PreATP-grasp domain"/>
    <property type="match status" value="1"/>
</dbReference>
<gene>
    <name evidence="12" type="primary">purC</name>
    <name evidence="13" type="synonym">purD</name>
    <name evidence="15" type="ORF">BKA07_003701</name>
</gene>
<evidence type="ECO:0000256" key="5">
    <source>
        <dbReference type="ARBA" id="ARBA00010190"/>
    </source>
</evidence>
<name>A0A846S3E0_9MICO</name>
<proteinExistence type="inferred from homology"/>
<evidence type="ECO:0000256" key="4">
    <source>
        <dbReference type="ARBA" id="ARBA00005174"/>
    </source>
</evidence>
<evidence type="ECO:0000256" key="11">
    <source>
        <dbReference type="ARBA" id="ARBA00048475"/>
    </source>
</evidence>
<dbReference type="Proteomes" id="UP000576792">
    <property type="component" value="Unassembled WGS sequence"/>
</dbReference>
<evidence type="ECO:0000256" key="12">
    <source>
        <dbReference type="HAMAP-Rule" id="MF_00137"/>
    </source>
</evidence>
<dbReference type="InterPro" id="IPR011054">
    <property type="entry name" value="Rudment_hybrid_motif"/>
</dbReference>
<evidence type="ECO:0000256" key="6">
    <source>
        <dbReference type="ARBA" id="ARBA00022598"/>
    </source>
</evidence>
<dbReference type="SUPFAM" id="SSF51246">
    <property type="entry name" value="Rudiment single hybrid motif"/>
    <property type="match status" value="1"/>
</dbReference>
<dbReference type="CDD" id="cd01414">
    <property type="entry name" value="SAICAR_synt_Sc"/>
    <property type="match status" value="1"/>
</dbReference>
<evidence type="ECO:0000313" key="16">
    <source>
        <dbReference type="Proteomes" id="UP000576792"/>
    </source>
</evidence>
<evidence type="ECO:0000256" key="10">
    <source>
        <dbReference type="ARBA" id="ARBA00038345"/>
    </source>
</evidence>
<comment type="pathway">
    <text evidence="4 13">Purine metabolism; IMP biosynthesis via de novo pathway; N(1)-(5-phospho-D-ribosyl)glycinamide from 5-phospho-alpha-D-ribose 1-diphosphate: step 2/2.</text>
</comment>
<dbReference type="SMART" id="SM01209">
    <property type="entry name" value="GARS_A"/>
    <property type="match status" value="1"/>
</dbReference>